<dbReference type="InterPro" id="IPR001202">
    <property type="entry name" value="WW_dom"/>
</dbReference>
<dbReference type="EnsemblMetazoa" id="RPRC017811-RA">
    <property type="protein sequence ID" value="RPRC017811-PA"/>
    <property type="gene ID" value="RPRC017811"/>
</dbReference>
<dbReference type="SUPFAM" id="SSF51045">
    <property type="entry name" value="WW domain"/>
    <property type="match status" value="1"/>
</dbReference>
<accession>A0A905QWZ2</accession>
<feature type="domain" description="CUE" evidence="3">
    <location>
        <begin position="81"/>
        <end position="124"/>
    </location>
</feature>
<feature type="domain" description="CUE" evidence="3">
    <location>
        <begin position="157"/>
        <end position="200"/>
    </location>
</feature>
<dbReference type="GeneID" id="141449849"/>
<feature type="region of interest" description="Disordered" evidence="1">
    <location>
        <begin position="200"/>
        <end position="232"/>
    </location>
</feature>
<dbReference type="InterPro" id="IPR003892">
    <property type="entry name" value="CUE"/>
</dbReference>
<dbReference type="GO" id="GO:0043130">
    <property type="term" value="F:ubiquitin binding"/>
    <property type="evidence" value="ECO:0007669"/>
    <property type="project" value="InterPro"/>
</dbReference>
<evidence type="ECO:0000313" key="5">
    <source>
        <dbReference type="Proteomes" id="UP000015103"/>
    </source>
</evidence>
<keyword evidence="5" id="KW-1185">Reference proteome</keyword>
<proteinExistence type="predicted"/>
<dbReference type="Gene3D" id="2.20.70.10">
    <property type="match status" value="1"/>
</dbReference>
<evidence type="ECO:0000259" key="2">
    <source>
        <dbReference type="PROSITE" id="PS50020"/>
    </source>
</evidence>
<feature type="compositionally biased region" description="Basic and acidic residues" evidence="1">
    <location>
        <begin position="34"/>
        <end position="43"/>
    </location>
</feature>
<dbReference type="SMART" id="SM00546">
    <property type="entry name" value="CUE"/>
    <property type="match status" value="2"/>
</dbReference>
<dbReference type="CDD" id="cd00201">
    <property type="entry name" value="WW"/>
    <property type="match status" value="1"/>
</dbReference>
<protein>
    <submittedName>
        <fullName evidence="4">WW domain-containing protein</fullName>
    </submittedName>
</protein>
<dbReference type="SUPFAM" id="SSF46934">
    <property type="entry name" value="UBA-like"/>
    <property type="match status" value="1"/>
</dbReference>
<dbReference type="InterPro" id="IPR036020">
    <property type="entry name" value="WW_dom_sf"/>
</dbReference>
<dbReference type="RefSeq" id="XP_073975810.1">
    <property type="nucleotide sequence ID" value="XM_074119709.1"/>
</dbReference>
<feature type="region of interest" description="Disordered" evidence="1">
    <location>
        <begin position="34"/>
        <end position="53"/>
    </location>
</feature>
<name>A0A905QWZ2_RHOPR</name>
<dbReference type="InterPro" id="IPR009060">
    <property type="entry name" value="UBA-like_sf"/>
</dbReference>
<organism evidence="4 5">
    <name type="scientific">Rhodnius prolixus</name>
    <name type="common">Triatomid bug</name>
    <dbReference type="NCBI Taxonomy" id="13249"/>
    <lineage>
        <taxon>Eukaryota</taxon>
        <taxon>Metazoa</taxon>
        <taxon>Ecdysozoa</taxon>
        <taxon>Arthropoda</taxon>
        <taxon>Hexapoda</taxon>
        <taxon>Insecta</taxon>
        <taxon>Pterygota</taxon>
        <taxon>Neoptera</taxon>
        <taxon>Paraneoptera</taxon>
        <taxon>Hemiptera</taxon>
        <taxon>Heteroptera</taxon>
        <taxon>Panheteroptera</taxon>
        <taxon>Cimicomorpha</taxon>
        <taxon>Reduviidae</taxon>
        <taxon>Triatominae</taxon>
        <taxon>Rhodnius</taxon>
    </lineage>
</organism>
<dbReference type="AlphaFoldDB" id="A0A905QWZ2"/>
<feature type="domain" description="WW" evidence="2">
    <location>
        <begin position="5"/>
        <end position="39"/>
    </location>
</feature>
<dbReference type="EMBL" id="ACPB03000750">
    <property type="status" value="NOT_ANNOTATED_CDS"/>
    <property type="molecule type" value="Genomic_DNA"/>
</dbReference>
<evidence type="ECO:0000313" key="4">
    <source>
        <dbReference type="EnsemblMetazoa" id="RPRC017811-PA"/>
    </source>
</evidence>
<evidence type="ECO:0000259" key="3">
    <source>
        <dbReference type="PROSITE" id="PS51140"/>
    </source>
</evidence>
<sequence>MNQVKRLPPGWDTKCEPRSGRSYFVNYFTRHVTLEDPRNKEQPDGNSAAQENGRATRHVPLMGASAVQSNNSNNNPNNQTIMAETVNKIRSMFPTVPETHIKALLLKYHGREAVVVSALQVEKHPVATPGPFTPPPGRPTPRPLAPLACRPQPKPHSPKMKLRYLKSVFPVVEETVLLDTLCSADNNVTHATERLINLGFSKRDTPPPRISLKKAESEPTKATVKKAPSPPRIKSAEEKETIKKRICQKHPEVAEKVVSIALESAAFNEETAETILALMIEEKPSKPKDACEEVVESPKIIREEAEVKTEAVPISPILIDYKSLKKRQKGKLEESRIVKEDDQNKNSAFESPLLTKPQGPNCELISGPDESLLLEDYVPWIGAQRGLAKGQNKMLSLGTRGALGPDLSIRKGPQCSLAKGSIYSNFLGNNESRGN</sequence>
<reference evidence="4" key="1">
    <citation type="submission" date="2022-10" db="UniProtKB">
        <authorList>
            <consortium name="EnsemblMetazoa"/>
        </authorList>
    </citation>
    <scope>IDENTIFICATION</scope>
</reference>
<dbReference type="CDD" id="cd14279">
    <property type="entry name" value="CUE"/>
    <property type="match status" value="1"/>
</dbReference>
<dbReference type="PROSITE" id="PS51140">
    <property type="entry name" value="CUE"/>
    <property type="match status" value="2"/>
</dbReference>
<evidence type="ECO:0000256" key="1">
    <source>
        <dbReference type="SAM" id="MobiDB-lite"/>
    </source>
</evidence>
<dbReference type="PROSITE" id="PS50020">
    <property type="entry name" value="WW_DOMAIN_2"/>
    <property type="match status" value="1"/>
</dbReference>
<dbReference type="Proteomes" id="UP000015103">
    <property type="component" value="Unassembled WGS sequence"/>
</dbReference>